<sequence length="613" mass="68937">MARATEPEYVFTRDLVDNNSGSGTNRINLQHYLWVELFGYHLHPGIPTADAHLRIADAATGTRVEDHKIGSNIVFPAAGMIAMAIEAARQLFGNSEQLYGVKFHDAAFSHAISLPPGTDKIETQLTLTQPFLNFNAKAWAQFRLFALENGSYIECASGWIRAVFDERTRDRVALNGSWSRNGTLSDWISQVEGACYHGSERDPYDVPAGIEVQYGPAFQNLEHMRVGPHREVVARINTESWKLKSTGSVELSFAVHPLTLDGLAQPLLQALLVQRPGSLPTMVPVHVDKLWVDCTTDDLHHGAVHISAKCRVSGYRGGRADIVATAAENCNRPVMYMEGLETAFIVAILCFIEEALSYMDHHLEIPMEPHLEAYVGWMRYQQHQLRTGQSLVSLAAVQDVFDNSEDREVLNRQIEDSGVDGFFFIQIGQRVFQMLRREIDPLVFMFRDGLADRYYEKMLANDHHSYPASEFVDLMCFKNPSMNILEIGAGTGGQTMRLLETMSHDGGICKWSNYDYTDISPGFFSNAREKFSHFENINFRVCDISKDPLVQKFEAANYDMVIASHVLHATDKLEETLQNVRKLLKPDGKLLLFETTRPEAIPVGFAFGLLKGW</sequence>
<dbReference type="InterPro" id="IPR042104">
    <property type="entry name" value="PKS_dehydratase_sf"/>
</dbReference>
<keyword evidence="5" id="KW-1185">Reference proteome</keyword>
<gene>
    <name evidence="4" type="ORF">VM1G_00514</name>
</gene>
<dbReference type="EMBL" id="CM003098">
    <property type="protein sequence ID" value="KUI65004.1"/>
    <property type="molecule type" value="Genomic_DNA"/>
</dbReference>
<dbReference type="InterPro" id="IPR013217">
    <property type="entry name" value="Methyltransf_12"/>
</dbReference>
<dbReference type="AlphaFoldDB" id="A0A194VLG7"/>
<feature type="domain" description="PKS/mFAS DH" evidence="3">
    <location>
        <begin position="35"/>
        <end position="351"/>
    </location>
</feature>
<dbReference type="InterPro" id="IPR049900">
    <property type="entry name" value="PKS_mFAS_DH"/>
</dbReference>
<dbReference type="Gene3D" id="3.40.50.150">
    <property type="entry name" value="Vaccinia Virus protein VP39"/>
    <property type="match status" value="1"/>
</dbReference>
<dbReference type="Pfam" id="PF08242">
    <property type="entry name" value="Methyltransf_12"/>
    <property type="match status" value="1"/>
</dbReference>
<name>A0A194VLG7_CYTMA</name>
<dbReference type="Pfam" id="PF21089">
    <property type="entry name" value="PKS_DH_N"/>
    <property type="match status" value="1"/>
</dbReference>
<keyword evidence="1" id="KW-0808">Transferase</keyword>
<evidence type="ECO:0000313" key="5">
    <source>
        <dbReference type="Proteomes" id="UP000078559"/>
    </source>
</evidence>
<dbReference type="PANTHER" id="PTHR45681:SF6">
    <property type="entry name" value="POLYKETIDE SYNTHASE 37"/>
    <property type="match status" value="1"/>
</dbReference>
<organism evidence="4 5">
    <name type="scientific">Cytospora mali</name>
    <name type="common">Apple Valsa canker fungus</name>
    <name type="synonym">Valsa mali</name>
    <dbReference type="NCBI Taxonomy" id="578113"/>
    <lineage>
        <taxon>Eukaryota</taxon>
        <taxon>Fungi</taxon>
        <taxon>Dikarya</taxon>
        <taxon>Ascomycota</taxon>
        <taxon>Pezizomycotina</taxon>
        <taxon>Sordariomycetes</taxon>
        <taxon>Sordariomycetidae</taxon>
        <taxon>Diaporthales</taxon>
        <taxon>Cytosporaceae</taxon>
        <taxon>Cytospora</taxon>
    </lineage>
</organism>
<evidence type="ECO:0000313" key="4">
    <source>
        <dbReference type="EMBL" id="KUI65004.1"/>
    </source>
</evidence>
<dbReference type="SMART" id="SM00826">
    <property type="entry name" value="PKS_DH"/>
    <property type="match status" value="1"/>
</dbReference>
<feature type="active site" description="Proton donor; for dehydratase activity" evidence="2">
    <location>
        <position position="261"/>
    </location>
</feature>
<protein>
    <submittedName>
        <fullName evidence="4">Lovastatin diketide synthase LovF</fullName>
    </submittedName>
</protein>
<dbReference type="SMR" id="A0A194VLG7"/>
<feature type="region of interest" description="N-terminal hotdog fold" evidence="2">
    <location>
        <begin position="35"/>
        <end position="167"/>
    </location>
</feature>
<proteinExistence type="predicted"/>
<dbReference type="PROSITE" id="PS52019">
    <property type="entry name" value="PKS_MFAS_DH"/>
    <property type="match status" value="1"/>
</dbReference>
<evidence type="ECO:0000256" key="2">
    <source>
        <dbReference type="PROSITE-ProRule" id="PRU01363"/>
    </source>
</evidence>
<dbReference type="InterPro" id="IPR029063">
    <property type="entry name" value="SAM-dependent_MTases_sf"/>
</dbReference>
<dbReference type="InterPro" id="IPR020807">
    <property type="entry name" value="PKS_DH"/>
</dbReference>
<accession>A0A194VLG7</accession>
<evidence type="ECO:0000259" key="3">
    <source>
        <dbReference type="PROSITE" id="PS52019"/>
    </source>
</evidence>
<dbReference type="InterPro" id="IPR050444">
    <property type="entry name" value="Polyketide_Synthase"/>
</dbReference>
<evidence type="ECO:0000256" key="1">
    <source>
        <dbReference type="ARBA" id="ARBA00022679"/>
    </source>
</evidence>
<dbReference type="Gene3D" id="3.10.129.110">
    <property type="entry name" value="Polyketide synthase dehydratase"/>
    <property type="match status" value="1"/>
</dbReference>
<dbReference type="InterPro" id="IPR049551">
    <property type="entry name" value="PKS_DH_C"/>
</dbReference>
<dbReference type="GO" id="GO:0016740">
    <property type="term" value="F:transferase activity"/>
    <property type="evidence" value="ECO:0007669"/>
    <property type="project" value="UniProtKB-KW"/>
</dbReference>
<dbReference type="Proteomes" id="UP000078559">
    <property type="component" value="Chromosome 1"/>
</dbReference>
<dbReference type="PANTHER" id="PTHR45681">
    <property type="entry name" value="POLYKETIDE SYNTHASE 44-RELATED"/>
    <property type="match status" value="1"/>
</dbReference>
<dbReference type="CDD" id="cd02440">
    <property type="entry name" value="AdoMet_MTases"/>
    <property type="match status" value="1"/>
</dbReference>
<dbReference type="OrthoDB" id="329835at2759"/>
<reference evidence="4" key="1">
    <citation type="submission" date="2014-12" db="EMBL/GenBank/DDBJ databases">
        <title>Genome Sequence of Valsa Canker Pathogens Uncovers a Specific Adaption of Colonization on Woody Bark.</title>
        <authorList>
            <person name="Yin Z."/>
            <person name="Liu H."/>
            <person name="Gao X."/>
            <person name="Li Z."/>
            <person name="Song N."/>
            <person name="Ke X."/>
            <person name="Dai Q."/>
            <person name="Wu Y."/>
            <person name="Sun Y."/>
            <person name="Xu J.-R."/>
            <person name="Kang Z.K."/>
            <person name="Wang L."/>
            <person name="Huang L."/>
        </authorList>
    </citation>
    <scope>NUCLEOTIDE SEQUENCE [LARGE SCALE GENOMIC DNA]</scope>
    <source>
        <strain evidence="4">03-8</strain>
    </source>
</reference>
<dbReference type="InterPro" id="IPR049552">
    <property type="entry name" value="PKS_DH_N"/>
</dbReference>
<feature type="active site" description="Proton acceptor; for dehydratase activity" evidence="2">
    <location>
        <position position="67"/>
    </location>
</feature>
<dbReference type="Pfam" id="PF14765">
    <property type="entry name" value="PS-DH"/>
    <property type="match status" value="1"/>
</dbReference>
<dbReference type="SUPFAM" id="SSF53335">
    <property type="entry name" value="S-adenosyl-L-methionine-dependent methyltransferases"/>
    <property type="match status" value="1"/>
</dbReference>
<feature type="region of interest" description="C-terminal hotdog fold" evidence="2">
    <location>
        <begin position="194"/>
        <end position="351"/>
    </location>
</feature>